<dbReference type="PANTHER" id="PTHR13947:SF60">
    <property type="entry name" value="N-ACETYLTRANSFERASE DOMAIN-CONTAINING PROTEIN"/>
    <property type="match status" value="1"/>
</dbReference>
<keyword evidence="1 4" id="KW-0808">Transferase</keyword>
<comment type="caution">
    <text evidence="4">The sequence shown here is derived from an EMBL/GenBank/DDBJ whole genome shotgun (WGS) entry which is preliminary data.</text>
</comment>
<dbReference type="PROSITE" id="PS51186">
    <property type="entry name" value="GNAT"/>
    <property type="match status" value="1"/>
</dbReference>
<reference evidence="4 5" key="1">
    <citation type="submission" date="2019-01" db="EMBL/GenBank/DDBJ databases">
        <title>Draft Genome and Complete Hox-Cluster Characterization of the Sterlet Sturgeon (Acipenser ruthenus).</title>
        <authorList>
            <person name="Wei Q."/>
        </authorList>
    </citation>
    <scope>NUCLEOTIDE SEQUENCE [LARGE SCALE GENOMIC DNA]</scope>
    <source>
        <strain evidence="4">WHYD16114868_AA</strain>
        <tissue evidence="4">Blood</tissue>
    </source>
</reference>
<protein>
    <submittedName>
        <fullName evidence="4">Putative N-acetyltransferase camello</fullName>
    </submittedName>
</protein>
<dbReference type="InterPro" id="IPR016181">
    <property type="entry name" value="Acyl_CoA_acyltransferase"/>
</dbReference>
<dbReference type="AlphaFoldDB" id="A0A662Z1B9"/>
<dbReference type="CDD" id="cd04301">
    <property type="entry name" value="NAT_SF"/>
    <property type="match status" value="1"/>
</dbReference>
<evidence type="ECO:0000256" key="2">
    <source>
        <dbReference type="SAM" id="Phobius"/>
    </source>
</evidence>
<evidence type="ECO:0000259" key="3">
    <source>
        <dbReference type="PROSITE" id="PS51186"/>
    </source>
</evidence>
<dbReference type="InterPro" id="IPR050769">
    <property type="entry name" value="NAT_camello-type"/>
</dbReference>
<feature type="transmembrane region" description="Helical" evidence="2">
    <location>
        <begin position="44"/>
        <end position="72"/>
    </location>
</feature>
<dbReference type="Proteomes" id="UP000289886">
    <property type="component" value="Unassembled WGS sequence"/>
</dbReference>
<evidence type="ECO:0000256" key="1">
    <source>
        <dbReference type="ARBA" id="ARBA00022679"/>
    </source>
</evidence>
<gene>
    <name evidence="4" type="ORF">EOD39_6088</name>
</gene>
<evidence type="ECO:0000313" key="5">
    <source>
        <dbReference type="Proteomes" id="UP000289886"/>
    </source>
</evidence>
<name>A0A662Z1B9_ACIRT</name>
<dbReference type="Gene3D" id="3.40.630.30">
    <property type="match status" value="1"/>
</dbReference>
<dbReference type="GO" id="GO:0008080">
    <property type="term" value="F:N-acetyltransferase activity"/>
    <property type="evidence" value="ECO:0007669"/>
    <property type="project" value="InterPro"/>
</dbReference>
<dbReference type="EMBL" id="SCEB01000032">
    <property type="protein sequence ID" value="RXN01609.1"/>
    <property type="molecule type" value="Genomic_DNA"/>
</dbReference>
<keyword evidence="2" id="KW-0812">Transmembrane</keyword>
<dbReference type="SUPFAM" id="SSF55729">
    <property type="entry name" value="Acyl-CoA N-acyltransferases (Nat)"/>
    <property type="match status" value="1"/>
</dbReference>
<proteinExistence type="predicted"/>
<keyword evidence="2" id="KW-0472">Membrane</keyword>
<dbReference type="InterPro" id="IPR000182">
    <property type="entry name" value="GNAT_dom"/>
</dbReference>
<accession>A0A662Z1B9</accession>
<organism evidence="4 5">
    <name type="scientific">Acipenser ruthenus</name>
    <name type="common">Sterlet sturgeon</name>
    <dbReference type="NCBI Taxonomy" id="7906"/>
    <lineage>
        <taxon>Eukaryota</taxon>
        <taxon>Metazoa</taxon>
        <taxon>Chordata</taxon>
        <taxon>Craniata</taxon>
        <taxon>Vertebrata</taxon>
        <taxon>Euteleostomi</taxon>
        <taxon>Actinopterygii</taxon>
        <taxon>Chondrostei</taxon>
        <taxon>Acipenseriformes</taxon>
        <taxon>Acipenseridae</taxon>
        <taxon>Acipenser</taxon>
    </lineage>
</organism>
<dbReference type="Pfam" id="PF00583">
    <property type="entry name" value="Acetyltransf_1"/>
    <property type="match status" value="1"/>
</dbReference>
<sequence length="221" mass="25051">MADYRIRKYEDDDYEVARDIFASGMSEQFPGIFMHALKQPWSQLFLVCLLCALLLSSKSFLFPILALTLLLAAGRQGIIYLSGKYIEQSLNADLLDINKTYLESKGSCFWVAESNDNVVGTVAAMPSKEEPGTLELKRLSVRENYRGLGIAKALCRTVSDFARLNGYQAVVLRTSVVQHEAQKLYERVGYKKTNEYVWESIPGKIMNFTIFVYRYDIAAPN</sequence>
<keyword evidence="5" id="KW-1185">Reference proteome</keyword>
<evidence type="ECO:0000313" key="4">
    <source>
        <dbReference type="EMBL" id="RXN01609.1"/>
    </source>
</evidence>
<dbReference type="PANTHER" id="PTHR13947">
    <property type="entry name" value="GNAT FAMILY N-ACETYLTRANSFERASE"/>
    <property type="match status" value="1"/>
</dbReference>
<keyword evidence="2" id="KW-1133">Transmembrane helix</keyword>
<feature type="domain" description="N-acetyltransferase" evidence="3">
    <location>
        <begin position="65"/>
        <end position="211"/>
    </location>
</feature>